<protein>
    <submittedName>
        <fullName evidence="4">CapA family protein</fullName>
    </submittedName>
</protein>
<dbReference type="Proteomes" id="UP001164693">
    <property type="component" value="Chromosome"/>
</dbReference>
<proteinExistence type="inferred from homology"/>
<evidence type="ECO:0000313" key="4">
    <source>
        <dbReference type="EMBL" id="WAX57598.1"/>
    </source>
</evidence>
<dbReference type="InterPro" id="IPR019079">
    <property type="entry name" value="Capsule_synth_CapA"/>
</dbReference>
<dbReference type="PANTHER" id="PTHR33393">
    <property type="entry name" value="POLYGLUTAMINE SYNTHESIS ACCESSORY PROTEIN RV0574C-RELATED"/>
    <property type="match status" value="1"/>
</dbReference>
<dbReference type="SUPFAM" id="SSF56300">
    <property type="entry name" value="Metallo-dependent phosphatases"/>
    <property type="match status" value="1"/>
</dbReference>
<dbReference type="SMART" id="SM00854">
    <property type="entry name" value="PGA_cap"/>
    <property type="match status" value="1"/>
</dbReference>
<feature type="domain" description="Capsule synthesis protein CapA" evidence="3">
    <location>
        <begin position="62"/>
        <end position="303"/>
    </location>
</feature>
<dbReference type="EMBL" id="CP097463">
    <property type="protein sequence ID" value="WAX57598.1"/>
    <property type="molecule type" value="Genomic_DNA"/>
</dbReference>
<evidence type="ECO:0000256" key="1">
    <source>
        <dbReference type="ARBA" id="ARBA00005662"/>
    </source>
</evidence>
<dbReference type="RefSeq" id="WP_269444143.1">
    <property type="nucleotide sequence ID" value="NZ_CP097463.1"/>
</dbReference>
<dbReference type="InterPro" id="IPR052169">
    <property type="entry name" value="CW_Biosynth-Accessory"/>
</dbReference>
<dbReference type="PANTHER" id="PTHR33393:SF13">
    <property type="entry name" value="PGA BIOSYNTHESIS PROTEIN CAPA"/>
    <property type="match status" value="1"/>
</dbReference>
<name>A0ABY7K152_9ACTN</name>
<keyword evidence="5" id="KW-1185">Reference proteome</keyword>
<evidence type="ECO:0000259" key="3">
    <source>
        <dbReference type="SMART" id="SM00854"/>
    </source>
</evidence>
<accession>A0ABY7K152</accession>
<gene>
    <name evidence="4" type="ORF">M6B22_02240</name>
</gene>
<dbReference type="Pfam" id="PF09587">
    <property type="entry name" value="PGA_cap"/>
    <property type="match status" value="1"/>
</dbReference>
<feature type="compositionally biased region" description="Low complexity" evidence="2">
    <location>
        <begin position="37"/>
        <end position="53"/>
    </location>
</feature>
<feature type="region of interest" description="Disordered" evidence="2">
    <location>
        <begin position="22"/>
        <end position="53"/>
    </location>
</feature>
<sequence length="370" mass="38106">MIIAVLVAGPAAVAGCTTGADAQHAATRPPSSRAVQPTHAPAPLATATSPATAAAPAPGPFTISFAGDVNFAERTADRLRADPATVFGQAAAGLRAADLTMVNLETAVTTGGQAQNKAFTFRAPPSALIALRDAGIDVATMANNHGADYGAAGLRDSLAAIRATGFPVIGIGRNDAAAFAPYRITLNGTKVAIFAADQVQDETTLRLFSAGPTSAGVANAWSDRLVRNVRAAHRAGYVVVVYLHWGTEFHTCPNGDQTGLAGALAAAGAAAVIGTHAHVLQGAGWRADGTYVAYGLGNYLWWRSFRNNQDDNGVLTLTFRGGKVVADRFAPSRLDDRGVPVPATGAERARITAEWTADRACTDLTATPPK</sequence>
<dbReference type="CDD" id="cd07381">
    <property type="entry name" value="MPP_CapA"/>
    <property type="match status" value="1"/>
</dbReference>
<evidence type="ECO:0000256" key="2">
    <source>
        <dbReference type="SAM" id="MobiDB-lite"/>
    </source>
</evidence>
<evidence type="ECO:0000313" key="5">
    <source>
        <dbReference type="Proteomes" id="UP001164693"/>
    </source>
</evidence>
<organism evidence="4 5">
    <name type="scientific">Jatrophihabitans cynanchi</name>
    <dbReference type="NCBI Taxonomy" id="2944128"/>
    <lineage>
        <taxon>Bacteria</taxon>
        <taxon>Bacillati</taxon>
        <taxon>Actinomycetota</taxon>
        <taxon>Actinomycetes</taxon>
        <taxon>Jatrophihabitantales</taxon>
        <taxon>Jatrophihabitantaceae</taxon>
        <taxon>Jatrophihabitans</taxon>
    </lineage>
</organism>
<dbReference type="Gene3D" id="3.60.21.10">
    <property type="match status" value="1"/>
</dbReference>
<comment type="similarity">
    <text evidence="1">Belongs to the CapA family.</text>
</comment>
<reference evidence="4" key="1">
    <citation type="submission" date="2022-05" db="EMBL/GenBank/DDBJ databases">
        <title>Jatrophihabitans sp. SB3-54 whole genome sequence.</title>
        <authorList>
            <person name="Suh M.K."/>
            <person name="Eom M.K."/>
            <person name="Kim J.S."/>
            <person name="Kim H.S."/>
            <person name="Do H.E."/>
            <person name="Shin Y.K."/>
            <person name="Lee J.-S."/>
        </authorList>
    </citation>
    <scope>NUCLEOTIDE SEQUENCE</scope>
    <source>
        <strain evidence="4">SB3-54</strain>
    </source>
</reference>
<dbReference type="InterPro" id="IPR029052">
    <property type="entry name" value="Metallo-depent_PP-like"/>
</dbReference>